<protein>
    <submittedName>
        <fullName evidence="1">N-acetyltransferase</fullName>
    </submittedName>
</protein>
<name>A0AAU6SRY0_UNCXX</name>
<dbReference type="SUPFAM" id="SSF55729">
    <property type="entry name" value="Acyl-CoA N-acyltransferases (Nat)"/>
    <property type="match status" value="1"/>
</dbReference>
<dbReference type="InterPro" id="IPR016181">
    <property type="entry name" value="Acyl_CoA_acyltransferase"/>
</dbReference>
<proteinExistence type="predicted"/>
<dbReference type="Gene3D" id="3.40.630.30">
    <property type="match status" value="1"/>
</dbReference>
<dbReference type="EMBL" id="CP095339">
    <property type="protein sequence ID" value="XAG22665.1"/>
    <property type="molecule type" value="Genomic_DNA"/>
</dbReference>
<gene>
    <name evidence="1" type="ORF">MRN70_15585</name>
</gene>
<organism evidence="1">
    <name type="scientific">bacterium 19PA01SH03</name>
    <dbReference type="NCBI Taxonomy" id="2920705"/>
    <lineage>
        <taxon>Bacteria</taxon>
    </lineage>
</organism>
<accession>A0AAU6SRY0</accession>
<reference evidence="1" key="1">
    <citation type="submission" date="2022-03" db="EMBL/GenBank/DDBJ databases">
        <title>Sea Food Isolates.</title>
        <authorList>
            <person name="Li c."/>
        </authorList>
    </citation>
    <scope>NUCLEOTIDE SEQUENCE</scope>
    <source>
        <strain evidence="1">19PA01SH03</strain>
    </source>
</reference>
<evidence type="ECO:0000313" key="1">
    <source>
        <dbReference type="EMBL" id="XAG22665.1"/>
    </source>
</evidence>
<sequence length="156" mass="18544">MRQIRYVHLDEIEPEKFLPILNKLSIRKHLVAHDEFDSVSVKYWIKDKLNEDRIEGCKVRAIELDENLVGWCGIQSSELGFEIAMVLDDSCWGLGKQVFKSLMTWSRNYGHEMVYIHLLHTRPEYDFLRRKSQRVFSTKMLGNRFTTYELSVRNFA</sequence>
<dbReference type="AlphaFoldDB" id="A0AAU6SRY0"/>